<dbReference type="PROSITE" id="PS51044">
    <property type="entry name" value="ZF_SP_RING"/>
    <property type="match status" value="1"/>
</dbReference>
<dbReference type="GO" id="GO:0008270">
    <property type="term" value="F:zinc ion binding"/>
    <property type="evidence" value="ECO:0007669"/>
    <property type="project" value="UniProtKB-KW"/>
</dbReference>
<gene>
    <name evidence="12" type="ORF">QBC46DRAFT_374955</name>
</gene>
<dbReference type="GO" id="GO:0016925">
    <property type="term" value="P:protein sumoylation"/>
    <property type="evidence" value="ECO:0007669"/>
    <property type="project" value="TreeGrafter"/>
</dbReference>
<dbReference type="Gene3D" id="3.30.40.10">
    <property type="entry name" value="Zinc/RING finger domain, C3HC4 (zinc finger)"/>
    <property type="match status" value="1"/>
</dbReference>
<evidence type="ECO:0000256" key="3">
    <source>
        <dbReference type="ARBA" id="ARBA00022679"/>
    </source>
</evidence>
<comment type="pathway">
    <text evidence="1">Protein modification; protein sumoylation.</text>
</comment>
<evidence type="ECO:0000313" key="13">
    <source>
        <dbReference type="Proteomes" id="UP001303473"/>
    </source>
</evidence>
<organism evidence="12 13">
    <name type="scientific">Diplogelasinospora grovesii</name>
    <dbReference type="NCBI Taxonomy" id="303347"/>
    <lineage>
        <taxon>Eukaryota</taxon>
        <taxon>Fungi</taxon>
        <taxon>Dikarya</taxon>
        <taxon>Ascomycota</taxon>
        <taxon>Pezizomycotina</taxon>
        <taxon>Sordariomycetes</taxon>
        <taxon>Sordariomycetidae</taxon>
        <taxon>Sordariales</taxon>
        <taxon>Diplogelasinosporaceae</taxon>
        <taxon>Diplogelasinospora</taxon>
    </lineage>
</organism>
<feature type="domain" description="PINIT" evidence="11">
    <location>
        <begin position="159"/>
        <end position="307"/>
    </location>
</feature>
<comment type="caution">
    <text evidence="12">The sequence shown here is derived from an EMBL/GenBank/DDBJ whole genome shotgun (WGS) entry which is preliminary data.</text>
</comment>
<dbReference type="GO" id="GO:0061665">
    <property type="term" value="F:SUMO ligase activity"/>
    <property type="evidence" value="ECO:0007669"/>
    <property type="project" value="TreeGrafter"/>
</dbReference>
<evidence type="ECO:0000256" key="8">
    <source>
        <dbReference type="PROSITE-ProRule" id="PRU00452"/>
    </source>
</evidence>
<keyword evidence="3" id="KW-0808">Transferase</keyword>
<dbReference type="Pfam" id="PF14324">
    <property type="entry name" value="PINIT"/>
    <property type="match status" value="1"/>
</dbReference>
<evidence type="ECO:0000256" key="4">
    <source>
        <dbReference type="ARBA" id="ARBA00022723"/>
    </source>
</evidence>
<dbReference type="InterPro" id="IPR038654">
    <property type="entry name" value="PINIT_sf"/>
</dbReference>
<evidence type="ECO:0000256" key="5">
    <source>
        <dbReference type="ARBA" id="ARBA00022771"/>
    </source>
</evidence>
<dbReference type="InterPro" id="IPR031141">
    <property type="entry name" value="SIZ1/2_SP-RING"/>
</dbReference>
<comment type="similarity">
    <text evidence="2">Belongs to the PIAS family.</text>
</comment>
<evidence type="ECO:0000256" key="6">
    <source>
        <dbReference type="ARBA" id="ARBA00022786"/>
    </source>
</evidence>
<dbReference type="EMBL" id="MU853760">
    <property type="protein sequence ID" value="KAK3944309.1"/>
    <property type="molecule type" value="Genomic_DNA"/>
</dbReference>
<keyword evidence="7" id="KW-0862">Zinc</keyword>
<keyword evidence="13" id="KW-1185">Reference proteome</keyword>
<evidence type="ECO:0000259" key="11">
    <source>
        <dbReference type="PROSITE" id="PS51466"/>
    </source>
</evidence>
<dbReference type="GO" id="GO:0000785">
    <property type="term" value="C:chromatin"/>
    <property type="evidence" value="ECO:0007669"/>
    <property type="project" value="TreeGrafter"/>
</dbReference>
<feature type="domain" description="SP-RING-type" evidence="10">
    <location>
        <begin position="336"/>
        <end position="421"/>
    </location>
</feature>
<proteinExistence type="inferred from homology"/>
<feature type="compositionally biased region" description="Gly residues" evidence="9">
    <location>
        <begin position="528"/>
        <end position="537"/>
    </location>
</feature>
<dbReference type="Pfam" id="PF02891">
    <property type="entry name" value="zf-MIZ"/>
    <property type="match status" value="1"/>
</dbReference>
<evidence type="ECO:0000256" key="1">
    <source>
        <dbReference type="ARBA" id="ARBA00004718"/>
    </source>
</evidence>
<name>A0AAN6NFS2_9PEZI</name>
<keyword evidence="6" id="KW-0833">Ubl conjugation pathway</keyword>
<dbReference type="PANTHER" id="PTHR10782:SF4">
    <property type="entry name" value="TONALLI, ISOFORM E"/>
    <property type="match status" value="1"/>
</dbReference>
<evidence type="ECO:0000256" key="9">
    <source>
        <dbReference type="SAM" id="MobiDB-lite"/>
    </source>
</evidence>
<feature type="compositionally biased region" description="Polar residues" evidence="9">
    <location>
        <begin position="480"/>
        <end position="500"/>
    </location>
</feature>
<evidence type="ECO:0000313" key="12">
    <source>
        <dbReference type="EMBL" id="KAK3944309.1"/>
    </source>
</evidence>
<keyword evidence="4" id="KW-0479">Metal-binding</keyword>
<accession>A0AAN6NFS2</accession>
<feature type="region of interest" description="Disordered" evidence="9">
    <location>
        <begin position="425"/>
        <end position="446"/>
    </location>
</feature>
<evidence type="ECO:0000256" key="2">
    <source>
        <dbReference type="ARBA" id="ARBA00005383"/>
    </source>
</evidence>
<sequence>MASTGPSAEDVRNLNRIICTPAVQKAILQGICSVNGVSKTGTKTELQQRLMARIRDVAANRDLQRFNEIYESVRSRIPAHIFDPSLMTAVRTSMGRAPQPPVLPPPPQASYYSASSTQPAYLHPLQLHQSPAVYPATNGLRPQNTTTLPQSTPDRGVARARFDPGSMSPAVVYKPSPFYDIRYAICERTCEVMAQHRNSVNVSIRAQDHTLLQQWNLESDLRVMVFCAAGNTGTQDIAFPHQSELKVNGGDVKANLRGLKNKPGSTRPVDITDALRLKPPTYVNNIEFTYALTQKKYYMGVFVCKTTPVETLVEQIRKGKKIQKKTVLQEMTKKANDPDVIAMAQNLSLKCPLTYMRLNLPCRGIGCSHNQCFDATSYLQLQEQGPQWVCPICNKGVPFDQLAVDEYVGEILAATSESTEQVTIEPDGQWSVPGAQKEVKAEPRQTASLVDDDDWYQVETFQNGSHGPETPRKIAAYIGTPSNGADSRENSTIPRSSSGNKRPAPEVIDLTLSDDDDEPRPVKRPNYGRGGFSDGGF</sequence>
<reference evidence="13" key="1">
    <citation type="journal article" date="2023" name="Mol. Phylogenet. Evol.">
        <title>Genome-scale phylogeny and comparative genomics of the fungal order Sordariales.</title>
        <authorList>
            <person name="Hensen N."/>
            <person name="Bonometti L."/>
            <person name="Westerberg I."/>
            <person name="Brannstrom I.O."/>
            <person name="Guillou S."/>
            <person name="Cros-Aarteil S."/>
            <person name="Calhoun S."/>
            <person name="Haridas S."/>
            <person name="Kuo A."/>
            <person name="Mondo S."/>
            <person name="Pangilinan J."/>
            <person name="Riley R."/>
            <person name="LaButti K."/>
            <person name="Andreopoulos B."/>
            <person name="Lipzen A."/>
            <person name="Chen C."/>
            <person name="Yan M."/>
            <person name="Daum C."/>
            <person name="Ng V."/>
            <person name="Clum A."/>
            <person name="Steindorff A."/>
            <person name="Ohm R.A."/>
            <person name="Martin F."/>
            <person name="Silar P."/>
            <person name="Natvig D.O."/>
            <person name="Lalanne C."/>
            <person name="Gautier V."/>
            <person name="Ament-Velasquez S.L."/>
            <person name="Kruys A."/>
            <person name="Hutchinson M.I."/>
            <person name="Powell A.J."/>
            <person name="Barry K."/>
            <person name="Miller A.N."/>
            <person name="Grigoriev I.V."/>
            <person name="Debuchy R."/>
            <person name="Gladieux P."/>
            <person name="Hiltunen Thoren M."/>
            <person name="Johannesson H."/>
        </authorList>
    </citation>
    <scope>NUCLEOTIDE SEQUENCE [LARGE SCALE GENOMIC DNA]</scope>
    <source>
        <strain evidence="13">CBS 340.73</strain>
    </source>
</reference>
<dbReference type="AlphaFoldDB" id="A0AAN6NFS2"/>
<dbReference type="PANTHER" id="PTHR10782">
    <property type="entry name" value="ZINC FINGER MIZ DOMAIN-CONTAINING PROTEIN"/>
    <property type="match status" value="1"/>
</dbReference>
<keyword evidence="5 8" id="KW-0863">Zinc-finger</keyword>
<protein>
    <submittedName>
        <fullName evidence="12">PINIT domain-containing protein</fullName>
    </submittedName>
</protein>
<dbReference type="InterPro" id="IPR004181">
    <property type="entry name" value="Znf_MIZ"/>
</dbReference>
<dbReference type="InterPro" id="IPR013083">
    <property type="entry name" value="Znf_RING/FYVE/PHD"/>
</dbReference>
<dbReference type="Gene3D" id="2.60.120.780">
    <property type="entry name" value="PINIT domain"/>
    <property type="match status" value="1"/>
</dbReference>
<evidence type="ECO:0000259" key="10">
    <source>
        <dbReference type="PROSITE" id="PS51044"/>
    </source>
</evidence>
<dbReference type="CDD" id="cd16792">
    <property type="entry name" value="SP-RING_Siz-like"/>
    <property type="match status" value="1"/>
</dbReference>
<dbReference type="InterPro" id="IPR023321">
    <property type="entry name" value="PINIT"/>
</dbReference>
<dbReference type="Proteomes" id="UP001303473">
    <property type="component" value="Unassembled WGS sequence"/>
</dbReference>
<dbReference type="PROSITE" id="PS51466">
    <property type="entry name" value="PINIT"/>
    <property type="match status" value="1"/>
</dbReference>
<evidence type="ECO:0000256" key="7">
    <source>
        <dbReference type="ARBA" id="ARBA00022833"/>
    </source>
</evidence>
<feature type="region of interest" description="Disordered" evidence="9">
    <location>
        <begin position="478"/>
        <end position="537"/>
    </location>
</feature>